<dbReference type="OrthoDB" id="7876889at2"/>
<feature type="chain" id="PRO_5012240860" evidence="1">
    <location>
        <begin position="21"/>
        <end position="189"/>
    </location>
</feature>
<feature type="domain" description="PRC-barrel" evidence="2">
    <location>
        <begin position="101"/>
        <end position="179"/>
    </location>
</feature>
<dbReference type="RefSeq" id="WP_093961667.1">
    <property type="nucleotide sequence ID" value="NZ_FXYG01000001.1"/>
</dbReference>
<dbReference type="PANTHER" id="PTHR36505:SF1">
    <property type="entry name" value="BLR1072 PROTEIN"/>
    <property type="match status" value="1"/>
</dbReference>
<dbReference type="InterPro" id="IPR011033">
    <property type="entry name" value="PRC_barrel-like_sf"/>
</dbReference>
<dbReference type="EMBL" id="FXYG01000001">
    <property type="protein sequence ID" value="SMX32775.1"/>
    <property type="molecule type" value="Genomic_DNA"/>
</dbReference>
<gene>
    <name evidence="3" type="ORF">RUA8715_00028</name>
</gene>
<evidence type="ECO:0000313" key="4">
    <source>
        <dbReference type="Proteomes" id="UP000202485"/>
    </source>
</evidence>
<evidence type="ECO:0000259" key="2">
    <source>
        <dbReference type="Pfam" id="PF05239"/>
    </source>
</evidence>
<protein>
    <submittedName>
        <fullName evidence="3">PRC-barrel domain protein</fullName>
    </submittedName>
</protein>
<dbReference type="Proteomes" id="UP000202485">
    <property type="component" value="Unassembled WGS sequence"/>
</dbReference>
<dbReference type="Pfam" id="PF05239">
    <property type="entry name" value="PRC"/>
    <property type="match status" value="1"/>
</dbReference>
<dbReference type="InterPro" id="IPR027275">
    <property type="entry name" value="PRC-brl_dom"/>
</dbReference>
<feature type="signal peptide" evidence="1">
    <location>
        <begin position="1"/>
        <end position="20"/>
    </location>
</feature>
<dbReference type="SUPFAM" id="SSF50346">
    <property type="entry name" value="PRC-barrel domain"/>
    <property type="match status" value="1"/>
</dbReference>
<evidence type="ECO:0000256" key="1">
    <source>
        <dbReference type="SAM" id="SignalP"/>
    </source>
</evidence>
<dbReference type="Gene3D" id="2.30.30.240">
    <property type="entry name" value="PRC-barrel domain"/>
    <property type="match status" value="1"/>
</dbReference>
<name>A0A238JQE6_9RHOB</name>
<dbReference type="PANTHER" id="PTHR36505">
    <property type="entry name" value="BLR1072 PROTEIN"/>
    <property type="match status" value="1"/>
</dbReference>
<proteinExistence type="predicted"/>
<evidence type="ECO:0000313" key="3">
    <source>
        <dbReference type="EMBL" id="SMX32775.1"/>
    </source>
</evidence>
<keyword evidence="1" id="KW-0732">Signal</keyword>
<sequence>MKRFLTTTSIVLVMSASAYAESSNVEEVGKNLEEAAEAAGDALSNTAQDIKNAAQNTAEDVDQAAEATGEYISEKAGQMADAVDPTTIDIEGYVPVAQGTIPAEDLTGMRVYDVSQEWIGEIEEVVVDMDGSVDGAVIGVGGFLGLGEKDILIDFSRVSLMREVDGDTTYAFVHADKEMLKDMPAYEGS</sequence>
<dbReference type="AlphaFoldDB" id="A0A238JQE6"/>
<organism evidence="3 4">
    <name type="scientific">Ruegeria arenilitoris</name>
    <dbReference type="NCBI Taxonomy" id="1173585"/>
    <lineage>
        <taxon>Bacteria</taxon>
        <taxon>Pseudomonadati</taxon>
        <taxon>Pseudomonadota</taxon>
        <taxon>Alphaproteobacteria</taxon>
        <taxon>Rhodobacterales</taxon>
        <taxon>Roseobacteraceae</taxon>
        <taxon>Ruegeria</taxon>
    </lineage>
</organism>
<accession>A0A238JQE6</accession>
<reference evidence="4" key="1">
    <citation type="submission" date="2017-05" db="EMBL/GenBank/DDBJ databases">
        <authorList>
            <person name="Rodrigo-Torres L."/>
            <person name="Arahal R. D."/>
            <person name="Lucena T."/>
        </authorList>
    </citation>
    <scope>NUCLEOTIDE SEQUENCE [LARGE SCALE GENOMIC DNA]</scope>
    <source>
        <strain evidence="4">CECT 8715</strain>
    </source>
</reference>
<keyword evidence="4" id="KW-1185">Reference proteome</keyword>